<dbReference type="GO" id="GO:0042773">
    <property type="term" value="P:ATP synthesis coupled electron transport"/>
    <property type="evidence" value="ECO:0007669"/>
    <property type="project" value="InterPro"/>
</dbReference>
<feature type="transmembrane region" description="Helical" evidence="7">
    <location>
        <begin position="6"/>
        <end position="23"/>
    </location>
</feature>
<keyword evidence="7" id="KW-1003">Cell membrane</keyword>
<proteinExistence type="inferred from homology"/>
<accession>A0A2Y8ZSN8</accession>
<reference evidence="9" key="1">
    <citation type="submission" date="2016-10" db="EMBL/GenBank/DDBJ databases">
        <authorList>
            <person name="Varghese N."/>
            <person name="Submissions S."/>
        </authorList>
    </citation>
    <scope>NUCLEOTIDE SEQUENCE [LARGE SCALE GENOMIC DNA]</scope>
    <source>
        <strain evidence="9">DSM 22951</strain>
    </source>
</reference>
<keyword evidence="7" id="KW-1278">Translocase</keyword>
<name>A0A2Y8ZSN8_9MICO</name>
<dbReference type="Pfam" id="PF00420">
    <property type="entry name" value="Oxidored_q2"/>
    <property type="match status" value="1"/>
</dbReference>
<dbReference type="AlphaFoldDB" id="A0A2Y8ZSN8"/>
<dbReference type="PANTHER" id="PTHR11434">
    <property type="entry name" value="NADH-UBIQUINONE OXIDOREDUCTASE SUBUNIT ND4L"/>
    <property type="match status" value="1"/>
</dbReference>
<dbReference type="GO" id="GO:0050136">
    <property type="term" value="F:NADH dehydrogenase (quinone) (non-electrogenic) activity"/>
    <property type="evidence" value="ECO:0007669"/>
    <property type="project" value="UniProtKB-UniRule"/>
</dbReference>
<keyword evidence="7" id="KW-0874">Quinone</keyword>
<evidence type="ECO:0000256" key="5">
    <source>
        <dbReference type="ARBA" id="ARBA00022989"/>
    </source>
</evidence>
<evidence type="ECO:0000256" key="6">
    <source>
        <dbReference type="ARBA" id="ARBA00023136"/>
    </source>
</evidence>
<organism evidence="8 9">
    <name type="scientific">Branchiibius hedensis</name>
    <dbReference type="NCBI Taxonomy" id="672460"/>
    <lineage>
        <taxon>Bacteria</taxon>
        <taxon>Bacillati</taxon>
        <taxon>Actinomycetota</taxon>
        <taxon>Actinomycetes</taxon>
        <taxon>Micrococcales</taxon>
        <taxon>Dermacoccaceae</taxon>
        <taxon>Branchiibius</taxon>
    </lineage>
</organism>
<protein>
    <recommendedName>
        <fullName evidence="7">NADH-quinone oxidoreductase subunit K</fullName>
        <ecNumber evidence="7">7.1.1.-</ecNumber>
    </recommendedName>
    <alternativeName>
        <fullName evidence="7">NADH dehydrogenase I subunit K</fullName>
    </alternativeName>
    <alternativeName>
        <fullName evidence="7">NDH-1 subunit K</fullName>
    </alternativeName>
</protein>
<feature type="transmembrane region" description="Helical" evidence="7">
    <location>
        <begin position="59"/>
        <end position="84"/>
    </location>
</feature>
<dbReference type="RefSeq" id="WP_109683688.1">
    <property type="nucleotide sequence ID" value="NZ_QGDN01000001.1"/>
</dbReference>
<dbReference type="PANTHER" id="PTHR11434:SF16">
    <property type="entry name" value="NADH-UBIQUINONE OXIDOREDUCTASE CHAIN 4L"/>
    <property type="match status" value="1"/>
</dbReference>
<dbReference type="InterPro" id="IPR039428">
    <property type="entry name" value="NUOK/Mnh_C1-like"/>
</dbReference>
<keyword evidence="5 7" id="KW-1133">Transmembrane helix</keyword>
<evidence type="ECO:0000313" key="8">
    <source>
        <dbReference type="EMBL" id="SSA32927.1"/>
    </source>
</evidence>
<comment type="subunit">
    <text evidence="7">NDH-1 is composed of 14 different subunits. Subunits NuoA, H, J, K, L, M, N constitute the membrane sector of the complex.</text>
</comment>
<evidence type="ECO:0000256" key="2">
    <source>
        <dbReference type="ARBA" id="ARBA00010519"/>
    </source>
</evidence>
<keyword evidence="6 7" id="KW-0472">Membrane</keyword>
<dbReference type="EMBL" id="UESZ01000001">
    <property type="protein sequence ID" value="SSA32927.1"/>
    <property type="molecule type" value="Genomic_DNA"/>
</dbReference>
<dbReference type="HAMAP" id="MF_01456">
    <property type="entry name" value="NDH1_NuoK"/>
    <property type="match status" value="1"/>
</dbReference>
<evidence type="ECO:0000256" key="1">
    <source>
        <dbReference type="ARBA" id="ARBA00004141"/>
    </source>
</evidence>
<evidence type="ECO:0000256" key="3">
    <source>
        <dbReference type="ARBA" id="ARBA00022448"/>
    </source>
</evidence>
<keyword evidence="7" id="KW-0520">NAD</keyword>
<comment type="similarity">
    <text evidence="2 7">Belongs to the complex I subunit 4L family.</text>
</comment>
<comment type="function">
    <text evidence="7">NDH-1 shuttles electrons from NADH, via FMN and iron-sulfur (Fe-S) centers, to quinones in the respiratory chain. The immediate electron acceptor for the enzyme in this species is believed to be a menaquinone. Couples the redox reaction to proton translocation (for every two electrons transferred, four hydrogen ions are translocated across the cytoplasmic membrane), and thus conserves the redox energy in a proton gradient.</text>
</comment>
<dbReference type="OrthoDB" id="9810120at2"/>
<comment type="catalytic activity">
    <reaction evidence="7">
        <text>a quinone + NADH + 5 H(+)(in) = a quinol + NAD(+) + 4 H(+)(out)</text>
        <dbReference type="Rhea" id="RHEA:57888"/>
        <dbReference type="ChEBI" id="CHEBI:15378"/>
        <dbReference type="ChEBI" id="CHEBI:24646"/>
        <dbReference type="ChEBI" id="CHEBI:57540"/>
        <dbReference type="ChEBI" id="CHEBI:57945"/>
        <dbReference type="ChEBI" id="CHEBI:132124"/>
    </reaction>
</comment>
<dbReference type="InterPro" id="IPR001133">
    <property type="entry name" value="NADH_UbQ_OxRdtase_chain4L/K"/>
</dbReference>
<dbReference type="Gene3D" id="1.10.287.3510">
    <property type="match status" value="1"/>
</dbReference>
<dbReference type="GO" id="GO:0030964">
    <property type="term" value="C:NADH dehydrogenase complex"/>
    <property type="evidence" value="ECO:0007669"/>
    <property type="project" value="TreeGrafter"/>
</dbReference>
<feature type="transmembrane region" description="Helical" evidence="7">
    <location>
        <begin position="30"/>
        <end position="53"/>
    </location>
</feature>
<dbReference type="EC" id="7.1.1.-" evidence="7"/>
<evidence type="ECO:0000256" key="4">
    <source>
        <dbReference type="ARBA" id="ARBA00022692"/>
    </source>
</evidence>
<comment type="subcellular location">
    <subcellularLocation>
        <location evidence="7">Cell membrane</location>
        <topology evidence="7">Multi-pass membrane protein</topology>
    </subcellularLocation>
    <subcellularLocation>
        <location evidence="1">Membrane</location>
        <topology evidence="1">Multi-pass membrane protein</topology>
    </subcellularLocation>
</comment>
<dbReference type="Proteomes" id="UP000250028">
    <property type="component" value="Unassembled WGS sequence"/>
</dbReference>
<evidence type="ECO:0000313" key="9">
    <source>
        <dbReference type="Proteomes" id="UP000250028"/>
    </source>
</evidence>
<dbReference type="GO" id="GO:0005886">
    <property type="term" value="C:plasma membrane"/>
    <property type="evidence" value="ECO:0007669"/>
    <property type="project" value="UniProtKB-SubCell"/>
</dbReference>
<keyword evidence="3 7" id="KW-0813">Transport</keyword>
<dbReference type="NCBIfam" id="NF004320">
    <property type="entry name" value="PRK05715.1-2"/>
    <property type="match status" value="1"/>
</dbReference>
<dbReference type="GO" id="GO:0048038">
    <property type="term" value="F:quinone binding"/>
    <property type="evidence" value="ECO:0007669"/>
    <property type="project" value="UniProtKB-KW"/>
</dbReference>
<evidence type="ECO:0000256" key="7">
    <source>
        <dbReference type="HAMAP-Rule" id="MF_01456"/>
    </source>
</evidence>
<sequence>MIHLALPYVLVGVLFGCGLYATISRRNAVLMLVGVELILAAAGLLLVTTSMVLRQSAGQVVTLFLITIAAAEIAVALAIVSAVFRSRGTVDLDTRAQEDQP</sequence>
<keyword evidence="9" id="KW-1185">Reference proteome</keyword>
<gene>
    <name evidence="7" type="primary">nuoK</name>
    <name evidence="8" type="ORF">SAMN04489750_0193</name>
</gene>
<keyword evidence="4 7" id="KW-0812">Transmembrane</keyword>